<proteinExistence type="predicted"/>
<dbReference type="EMBL" id="KV954935">
    <property type="protein sequence ID" value="PIO23840.1"/>
    <property type="molecule type" value="Genomic_DNA"/>
</dbReference>
<keyword evidence="2" id="KW-1185">Reference proteome</keyword>
<sequence length="71" mass="8301">MLWFETSLLLQNIKIKMSNLIKQRCIFGGKIFYNAHVNVHGVKVFILNNVWLLLSMHNTSFCIKLVFTVTM</sequence>
<accession>A0A2G9R7K6</accession>
<feature type="non-terminal residue" evidence="1">
    <location>
        <position position="71"/>
    </location>
</feature>
<evidence type="ECO:0000313" key="2">
    <source>
        <dbReference type="Proteomes" id="UP000228934"/>
    </source>
</evidence>
<name>A0A2G9R7K6_AQUCT</name>
<evidence type="ECO:0000313" key="1">
    <source>
        <dbReference type="EMBL" id="PIO23840.1"/>
    </source>
</evidence>
<gene>
    <name evidence="1" type="ORF">AB205_0076770</name>
</gene>
<reference evidence="2" key="1">
    <citation type="journal article" date="2017" name="Nat. Commun.">
        <title>The North American bullfrog draft genome provides insight into hormonal regulation of long noncoding RNA.</title>
        <authorList>
            <person name="Hammond S.A."/>
            <person name="Warren R.L."/>
            <person name="Vandervalk B.P."/>
            <person name="Kucuk E."/>
            <person name="Khan H."/>
            <person name="Gibb E.A."/>
            <person name="Pandoh P."/>
            <person name="Kirk H."/>
            <person name="Zhao Y."/>
            <person name="Jones M."/>
            <person name="Mungall A.J."/>
            <person name="Coope R."/>
            <person name="Pleasance S."/>
            <person name="Moore R.A."/>
            <person name="Holt R.A."/>
            <person name="Round J.M."/>
            <person name="Ohora S."/>
            <person name="Walle B.V."/>
            <person name="Veldhoen N."/>
            <person name="Helbing C.C."/>
            <person name="Birol I."/>
        </authorList>
    </citation>
    <scope>NUCLEOTIDE SEQUENCE [LARGE SCALE GENOMIC DNA]</scope>
</reference>
<protein>
    <submittedName>
        <fullName evidence="1">Uncharacterized protein</fullName>
    </submittedName>
</protein>
<organism evidence="1 2">
    <name type="scientific">Aquarana catesbeiana</name>
    <name type="common">American bullfrog</name>
    <name type="synonym">Rana catesbeiana</name>
    <dbReference type="NCBI Taxonomy" id="8400"/>
    <lineage>
        <taxon>Eukaryota</taxon>
        <taxon>Metazoa</taxon>
        <taxon>Chordata</taxon>
        <taxon>Craniata</taxon>
        <taxon>Vertebrata</taxon>
        <taxon>Euteleostomi</taxon>
        <taxon>Amphibia</taxon>
        <taxon>Batrachia</taxon>
        <taxon>Anura</taxon>
        <taxon>Neobatrachia</taxon>
        <taxon>Ranoidea</taxon>
        <taxon>Ranidae</taxon>
        <taxon>Aquarana</taxon>
    </lineage>
</organism>
<dbReference type="Proteomes" id="UP000228934">
    <property type="component" value="Unassembled WGS sequence"/>
</dbReference>
<dbReference type="AlphaFoldDB" id="A0A2G9R7K6"/>